<name>A0A8I3AAT5_9AGAM</name>
<feature type="region of interest" description="Disordered" evidence="1">
    <location>
        <begin position="293"/>
        <end position="315"/>
    </location>
</feature>
<evidence type="ECO:0000256" key="1">
    <source>
        <dbReference type="SAM" id="MobiDB-lite"/>
    </source>
</evidence>
<feature type="compositionally biased region" description="Polar residues" evidence="1">
    <location>
        <begin position="816"/>
        <end position="831"/>
    </location>
</feature>
<evidence type="ECO:0000313" key="2">
    <source>
        <dbReference type="EMBL" id="KAG6376563.1"/>
    </source>
</evidence>
<sequence>MAHATQHRSKTPIIAPPIIPNADLPPADALVTALAHATRHCSKTPGFPVTEATEVLVTLPVVNEDLMGEQIGGGRRRQITPPLETPTKLRPRIKRTKRTTGVIQQAEHHRAQLARPDPIPPSCEVALDPADVVPTDMSPSPPFEDGDVVANGPLDDAARGTPPIPAQSGPKPFAPHSPSPSHAVPENHHNNYIPPPLPSPAVPENAAGDLVIDPVLLAESLSMQQMSYHSGCASPASSLPATQPSLTATHHHANASSTQPSLPVTHVIPPTPHAGKHAQEDGADQAIVLHAEEGDETQAGPDGDVPSTPTSGRRSARVTTLLNKGCEELERVLMNVMAQTSLTARQIMDGWHKSRGRSINGTNHWNLYARYLAKNEEQERRRLGLPTDAPITPQVHGQLYMRFKEDNNEWQEMLEVHEMLNLADSAQQTLAQRANSFNKLRRKVTNLLEMASAKHGFESAVVMCGNTINQDASLGFTHESPGAKNFFKVRCRADEDTMMGHLKAHIFNEVSLELVNDGFGPDGNNEQIEGRDAQAAHGEGTVAKPSPSPVPETDTVIIINDDMLPFIKASLTTLIVRAGGDISKFKPGNFPWTSVPAILASQGLVMRGWPASVSVPGDRGGTSKAKGITILKKAERLALCSALESKEITIEKVDEPIEKRALPYGESPVIIGAPPLADSQQERAQRIYSNLAIDFQGPERLPPSMAATWIKRKLKSERRSTVDEPIELSSGDDKGKPKPKPVPSRPTDHDTIDISSGDESPTHVRKVKDLKATASNKRVSRQADVVELPDGSLTLAGEEEYQDPDPSGKRKAADQMASSQLSKKATHAHTTNGGKKNGKGKARALFSDSSDSKDDDGSQITVKGMFNNIKGCPVLTVLAGPQVASSSESDPFMAPLPGAQMPRLLQTPSPQNIQGALDSLVPSSPSPKRRVCMQSHSSSPAPPMAPESAASSANAHLPVAAPRAPSAPTAGPCSADKTLPVPCVSSAPISPSSGSSDNLNTLAVMLPVPPVHSNGTLAALNGAAPQHTQPTLLAPSIAPQAPGIANGYRPEHGEWADPRRQQLGGGYRYYGPYPPYMGYVGDGTTFPPQRYPEVPPGVYTDPLYRDARGVYGGFHPYGNFVDPAHVFAAPGPSRTHHSPPLADVPRASAEP</sequence>
<feature type="region of interest" description="Disordered" evidence="1">
    <location>
        <begin position="521"/>
        <end position="550"/>
    </location>
</feature>
<protein>
    <submittedName>
        <fullName evidence="2">Uncharacterized protein</fullName>
    </submittedName>
</protein>
<comment type="caution">
    <text evidence="2">The sequence shown here is derived from an EMBL/GenBank/DDBJ whole genome shotgun (WGS) entry which is preliminary data.</text>
</comment>
<feature type="region of interest" description="Disordered" evidence="1">
    <location>
        <begin position="1131"/>
        <end position="1151"/>
    </location>
</feature>
<dbReference type="Proteomes" id="UP000683000">
    <property type="component" value="Unassembled WGS sequence"/>
</dbReference>
<feature type="region of interest" description="Disordered" evidence="1">
    <location>
        <begin position="96"/>
        <end position="120"/>
    </location>
</feature>
<accession>A0A8I3AAT5</accession>
<feature type="region of interest" description="Disordered" evidence="1">
    <location>
        <begin position="137"/>
        <end position="200"/>
    </location>
</feature>
<feature type="region of interest" description="Disordered" evidence="1">
    <location>
        <begin position="229"/>
        <end position="263"/>
    </location>
</feature>
<evidence type="ECO:0000313" key="3">
    <source>
        <dbReference type="Proteomes" id="UP000683000"/>
    </source>
</evidence>
<feature type="region of interest" description="Disordered" evidence="1">
    <location>
        <begin position="884"/>
        <end position="955"/>
    </location>
</feature>
<feature type="region of interest" description="Disordered" evidence="1">
    <location>
        <begin position="1"/>
        <end position="20"/>
    </location>
</feature>
<organism evidence="2 3">
    <name type="scientific">Boletus reticuloceps</name>
    <dbReference type="NCBI Taxonomy" id="495285"/>
    <lineage>
        <taxon>Eukaryota</taxon>
        <taxon>Fungi</taxon>
        <taxon>Dikarya</taxon>
        <taxon>Basidiomycota</taxon>
        <taxon>Agaricomycotina</taxon>
        <taxon>Agaricomycetes</taxon>
        <taxon>Agaricomycetidae</taxon>
        <taxon>Boletales</taxon>
        <taxon>Boletineae</taxon>
        <taxon>Boletaceae</taxon>
        <taxon>Boletoideae</taxon>
        <taxon>Boletus</taxon>
    </lineage>
</organism>
<dbReference type="AlphaFoldDB" id="A0A8I3AAT5"/>
<keyword evidence="3" id="KW-1185">Reference proteome</keyword>
<feature type="region of interest" description="Disordered" evidence="1">
    <location>
        <begin position="714"/>
        <end position="857"/>
    </location>
</feature>
<proteinExistence type="predicted"/>
<feature type="compositionally biased region" description="Polar residues" evidence="1">
    <location>
        <begin position="235"/>
        <end position="262"/>
    </location>
</feature>
<gene>
    <name evidence="2" type="ORF">JVT61DRAFT_1539</name>
</gene>
<feature type="compositionally biased region" description="Basic residues" evidence="1">
    <location>
        <begin position="1"/>
        <end position="10"/>
    </location>
</feature>
<dbReference type="OrthoDB" id="2693043at2759"/>
<dbReference type="EMBL" id="JAGFBS010000011">
    <property type="protein sequence ID" value="KAG6376563.1"/>
    <property type="molecule type" value="Genomic_DNA"/>
</dbReference>
<feature type="compositionally biased region" description="Low complexity" evidence="1">
    <location>
        <begin position="946"/>
        <end position="955"/>
    </location>
</feature>
<reference evidence="2" key="1">
    <citation type="submission" date="2021-03" db="EMBL/GenBank/DDBJ databases">
        <title>Evolutionary innovations through gain and loss of genes in the ectomycorrhizal Boletales.</title>
        <authorList>
            <person name="Wu G."/>
            <person name="Miyauchi S."/>
            <person name="Morin E."/>
            <person name="Yang Z.-L."/>
            <person name="Xu J."/>
            <person name="Martin F.M."/>
        </authorList>
    </citation>
    <scope>NUCLEOTIDE SEQUENCE</scope>
    <source>
        <strain evidence="2">BR01</strain>
    </source>
</reference>